<evidence type="ECO:0000256" key="1">
    <source>
        <dbReference type="ARBA" id="ARBA00023002"/>
    </source>
</evidence>
<feature type="domain" description="FAD dependent oxidoreductase" evidence="2">
    <location>
        <begin position="38"/>
        <end position="389"/>
    </location>
</feature>
<dbReference type="InterPro" id="IPR036188">
    <property type="entry name" value="FAD/NAD-bd_sf"/>
</dbReference>
<dbReference type="OrthoDB" id="9806601at2"/>
<reference evidence="4 5" key="1">
    <citation type="submission" date="2017-09" db="EMBL/GenBank/DDBJ databases">
        <authorList>
            <person name="Ehlers B."/>
            <person name="Leendertz F.H."/>
        </authorList>
    </citation>
    <scope>NUCLEOTIDE SEQUENCE [LARGE SCALE GENOMIC DNA]</scope>
    <source>
        <strain evidence="4 5">CGMCC 1.12662</strain>
    </source>
</reference>
<dbReference type="Proteomes" id="UP000231655">
    <property type="component" value="Unassembled WGS sequence"/>
</dbReference>
<name>A0A285JHB7_9RHOB</name>
<organism evidence="4 5">
    <name type="scientific">Pseudooceanicola antarcticus</name>
    <dbReference type="NCBI Taxonomy" id="1247613"/>
    <lineage>
        <taxon>Bacteria</taxon>
        <taxon>Pseudomonadati</taxon>
        <taxon>Pseudomonadota</taxon>
        <taxon>Alphaproteobacteria</taxon>
        <taxon>Rhodobacterales</taxon>
        <taxon>Paracoccaceae</taxon>
        <taxon>Pseudooceanicola</taxon>
    </lineage>
</organism>
<evidence type="ECO:0000313" key="5">
    <source>
        <dbReference type="Proteomes" id="UP000231655"/>
    </source>
</evidence>
<dbReference type="Pfam" id="PF01266">
    <property type="entry name" value="DAO"/>
    <property type="match status" value="1"/>
</dbReference>
<dbReference type="GO" id="GO:0016491">
    <property type="term" value="F:oxidoreductase activity"/>
    <property type="evidence" value="ECO:0007669"/>
    <property type="project" value="UniProtKB-KW"/>
</dbReference>
<keyword evidence="6" id="KW-1185">Reference proteome</keyword>
<dbReference type="SUPFAM" id="SSF51905">
    <property type="entry name" value="FAD/NAD(P)-binding domain"/>
    <property type="match status" value="1"/>
</dbReference>
<keyword evidence="1" id="KW-0560">Oxidoreductase</keyword>
<dbReference type="EMBL" id="OBEA01000009">
    <property type="protein sequence ID" value="SNY59197.1"/>
    <property type="molecule type" value="Genomic_DNA"/>
</dbReference>
<reference evidence="3 6" key="2">
    <citation type="journal article" date="2018" name="Int. J. Syst. Evol. Microbiol.">
        <title>Pseudooceanicola lipolyticus sp. nov., a marine alphaproteobacterium, reclassification of Oceanicola flagellatus as Pseudooceanicola flagellatus comb. nov. and emended description of the genus Pseudooceanicola.</title>
        <authorList>
            <person name="Huang M.-M."/>
            <person name="Guo L.-L."/>
            <person name="Wu Y.-H."/>
            <person name="Lai Q.-L."/>
            <person name="Shao Z.-Z."/>
            <person name="Wang C.-S."/>
            <person name="Wu M."/>
            <person name="Xu X.-W."/>
        </authorList>
    </citation>
    <scope>NUCLEOTIDE SEQUENCE [LARGE SCALE GENOMIC DNA]</scope>
    <source>
        <strain evidence="3 6">Ar-45</strain>
    </source>
</reference>
<sequence length="433" mass="47191">MDILTINDRPGTYPDSFYKATAALPEPAPQAEGDIRADVCVVGGGFTGLSAALHLRRAGLDVVLLDASRLGFGASGRNGGQVNTGQRVEQLALEKMVGLGKAKELWQAGLDSVELVRDLVRDSGEDCQIVPGILHADHRARFADETRHYVDHLRETYGYDQISYLDQGAIRAEIGSEDYHAGSLDMGSFHLHPLRYALALAKLAREAGVRIFENSRMLDYTPGSPVLVRTEQAVIRADHLLLGLNGYHNNIAGPLARRVMPINNFIAVTEPLGEARARSLIANDYAVGDSRFVINYYRLSRDHRMIFGGGESYGYRFPRDLAGKVRGPMAEVFPQLRDARIDYAWGGTLGITMSRLPHFERIEGNILSASGFSGHGVAMGSLAGKLMAEAVAGQAGRFDMMAELPTAPFPGGPMLRSPLLVAAMLWYALRDKL</sequence>
<gene>
    <name evidence="3" type="ORF">CVM39_17580</name>
    <name evidence="4" type="ORF">SAMN06297129_3701</name>
</gene>
<evidence type="ECO:0000313" key="6">
    <source>
        <dbReference type="Proteomes" id="UP000231702"/>
    </source>
</evidence>
<evidence type="ECO:0000313" key="3">
    <source>
        <dbReference type="EMBL" id="PJE26360.1"/>
    </source>
</evidence>
<accession>A0A285JHB7</accession>
<dbReference type="RefSeq" id="WP_097147389.1">
    <property type="nucleotide sequence ID" value="NZ_OBEA01000009.1"/>
</dbReference>
<dbReference type="Gene3D" id="3.50.50.60">
    <property type="entry name" value="FAD/NAD(P)-binding domain"/>
    <property type="match status" value="1"/>
</dbReference>
<dbReference type="AlphaFoldDB" id="A0A285JHB7"/>
<evidence type="ECO:0000259" key="2">
    <source>
        <dbReference type="Pfam" id="PF01266"/>
    </source>
</evidence>
<dbReference type="PANTHER" id="PTHR13847:SF281">
    <property type="entry name" value="FAD DEPENDENT OXIDOREDUCTASE DOMAIN-CONTAINING PROTEIN"/>
    <property type="match status" value="1"/>
</dbReference>
<protein>
    <submittedName>
        <fullName evidence="3">FAD-binding oxidoreductase</fullName>
    </submittedName>
    <submittedName>
        <fullName evidence="4">Gamma-glutamylputrescine oxidase</fullName>
    </submittedName>
</protein>
<dbReference type="EMBL" id="PGTD01000022">
    <property type="protein sequence ID" value="PJE26360.1"/>
    <property type="molecule type" value="Genomic_DNA"/>
</dbReference>
<dbReference type="PANTHER" id="PTHR13847">
    <property type="entry name" value="SARCOSINE DEHYDROGENASE-RELATED"/>
    <property type="match status" value="1"/>
</dbReference>
<proteinExistence type="predicted"/>
<dbReference type="GO" id="GO:0005737">
    <property type="term" value="C:cytoplasm"/>
    <property type="evidence" value="ECO:0007669"/>
    <property type="project" value="TreeGrafter"/>
</dbReference>
<dbReference type="InterPro" id="IPR006076">
    <property type="entry name" value="FAD-dep_OxRdtase"/>
</dbReference>
<dbReference type="Gene3D" id="3.30.9.10">
    <property type="entry name" value="D-Amino Acid Oxidase, subunit A, domain 2"/>
    <property type="match status" value="1"/>
</dbReference>
<evidence type="ECO:0000313" key="4">
    <source>
        <dbReference type="EMBL" id="SNY59197.1"/>
    </source>
</evidence>
<dbReference type="Proteomes" id="UP000231702">
    <property type="component" value="Unassembled WGS sequence"/>
</dbReference>